<name>A0ABN3Q553_9ACTN</name>
<protein>
    <submittedName>
        <fullName evidence="2">DUF1998 domain-containing protein</fullName>
    </submittedName>
</protein>
<evidence type="ECO:0000259" key="1">
    <source>
        <dbReference type="Pfam" id="PF09369"/>
    </source>
</evidence>
<dbReference type="InterPro" id="IPR047721">
    <property type="entry name" value="DrmB"/>
</dbReference>
<sequence>MRVAEFRSAPVIPSGKAAYASQIGPLYVRFPKWLFCPQCRDTQLWRLDRERDLRGKQPTCLRCATKPKLAPMRFIQVCRAGHMADIDWRRWAHSRSEEPAQRQCQVHKLRFIATPESSGLEALLVVCAVCRAERSLAGISQKNSLKQMGRPCPGTHPWQSEADEADICEETPRAVQRGASNVYFPLTHSALDIPAPTSVIGDDESSRSVVNSPIWPMLVEAGESPIADSYKRVLADQCQVSVDFVDTLLRHHSAESATQSSSTDPDDDLSIAEWEAFSVPGSVANSSTFSVRGTRLGVDDHDPASMRELAARISSVVVADRVREVRALEGFSRYEPSSGEGEEGEGGRVVSVNTQARAQWLPAIETYGEGIFIAVDEERLSDWERLPSVRDWTQRIDRNLDASFKADRLRGKSGPILLPRFVMLHTLAHQFIRQLSYDSGYNAASLRERVYARSHAAGSEHPPQAGVFIYTAAGDTEGTLGGLVRQGRPPNLVETLIRLLESAQWCSQDPLCADSTGRSLANLNRAACHACTLLPETCCEIDNSLLDRTLLIGDGEVPGFFRGVLHAALEESAEAVDLP</sequence>
<dbReference type="InterPro" id="IPR018973">
    <property type="entry name" value="MZB"/>
</dbReference>
<dbReference type="Proteomes" id="UP001501447">
    <property type="component" value="Unassembled WGS sequence"/>
</dbReference>
<gene>
    <name evidence="2" type="ORF">GCM10009863_27220</name>
</gene>
<comment type="caution">
    <text evidence="2">The sequence shown here is derived from an EMBL/GenBank/DDBJ whole genome shotgun (WGS) entry which is preliminary data.</text>
</comment>
<feature type="domain" description="MrfA-like Zn-binding" evidence="1">
    <location>
        <begin position="427"/>
        <end position="532"/>
    </location>
</feature>
<dbReference type="NCBIfam" id="NF038324">
    <property type="entry name" value="DrmB_fam"/>
    <property type="match status" value="1"/>
</dbReference>
<evidence type="ECO:0000313" key="3">
    <source>
        <dbReference type="Proteomes" id="UP001501447"/>
    </source>
</evidence>
<proteinExistence type="predicted"/>
<evidence type="ECO:0000313" key="2">
    <source>
        <dbReference type="EMBL" id="GAA2612029.1"/>
    </source>
</evidence>
<dbReference type="EMBL" id="BAAARJ010000007">
    <property type="protein sequence ID" value="GAA2612029.1"/>
    <property type="molecule type" value="Genomic_DNA"/>
</dbReference>
<keyword evidence="3" id="KW-1185">Reference proteome</keyword>
<accession>A0ABN3Q553</accession>
<organism evidence="2 3">
    <name type="scientific">Streptomyces axinellae</name>
    <dbReference type="NCBI Taxonomy" id="552788"/>
    <lineage>
        <taxon>Bacteria</taxon>
        <taxon>Bacillati</taxon>
        <taxon>Actinomycetota</taxon>
        <taxon>Actinomycetes</taxon>
        <taxon>Kitasatosporales</taxon>
        <taxon>Streptomycetaceae</taxon>
        <taxon>Streptomyces</taxon>
    </lineage>
</organism>
<reference evidence="2 3" key="1">
    <citation type="journal article" date="2019" name="Int. J. Syst. Evol. Microbiol.">
        <title>The Global Catalogue of Microorganisms (GCM) 10K type strain sequencing project: providing services to taxonomists for standard genome sequencing and annotation.</title>
        <authorList>
            <consortium name="The Broad Institute Genomics Platform"/>
            <consortium name="The Broad Institute Genome Sequencing Center for Infectious Disease"/>
            <person name="Wu L."/>
            <person name="Ma J."/>
        </authorList>
    </citation>
    <scope>NUCLEOTIDE SEQUENCE [LARGE SCALE GENOMIC DNA]</scope>
    <source>
        <strain evidence="2 3">JCM 16373</strain>
    </source>
</reference>
<dbReference type="Pfam" id="PF09369">
    <property type="entry name" value="MZB"/>
    <property type="match status" value="1"/>
</dbReference>